<gene>
    <name evidence="15" type="ORF">MHI_LOCUS423119</name>
</gene>
<keyword evidence="9" id="KW-0249">Electron transport</keyword>
<evidence type="ECO:0000256" key="4">
    <source>
        <dbReference type="ARBA" id="ARBA00022617"/>
    </source>
</evidence>
<keyword evidence="8" id="KW-0999">Mitochondrion inner membrane</keyword>
<organism evidence="15 16">
    <name type="scientific">Heterotrigona itama</name>
    <dbReference type="NCBI Taxonomy" id="395501"/>
    <lineage>
        <taxon>Eukaryota</taxon>
        <taxon>Metazoa</taxon>
        <taxon>Ecdysozoa</taxon>
        <taxon>Arthropoda</taxon>
        <taxon>Hexapoda</taxon>
        <taxon>Insecta</taxon>
        <taxon>Pterygota</taxon>
        <taxon>Neoptera</taxon>
        <taxon>Endopterygota</taxon>
        <taxon>Hymenoptera</taxon>
        <taxon>Apocrita</taxon>
        <taxon>Aculeata</taxon>
        <taxon>Apoidea</taxon>
        <taxon>Anthophila</taxon>
        <taxon>Apidae</taxon>
        <taxon>Heterotrigona</taxon>
    </lineage>
</organism>
<evidence type="ECO:0000256" key="6">
    <source>
        <dbReference type="ARBA" id="ARBA00022692"/>
    </source>
</evidence>
<dbReference type="PROSITE" id="PS51003">
    <property type="entry name" value="CYTB_CTER"/>
    <property type="match status" value="2"/>
</dbReference>
<evidence type="ECO:0000256" key="8">
    <source>
        <dbReference type="ARBA" id="ARBA00022792"/>
    </source>
</evidence>
<protein>
    <recommendedName>
        <fullName evidence="2">Cytochrome b</fullName>
    </recommendedName>
</protein>
<evidence type="ECO:0000259" key="14">
    <source>
        <dbReference type="PROSITE" id="PS51003"/>
    </source>
</evidence>
<comment type="subcellular location">
    <subcellularLocation>
        <location evidence="1">Mitochondrion inner membrane</location>
        <topology evidence="1">Multi-pass membrane protein</topology>
    </subcellularLocation>
</comment>
<keyword evidence="16" id="KW-1185">Reference proteome</keyword>
<comment type="caution">
    <text evidence="15">The sequence shown here is derived from an EMBL/GenBank/DDBJ whole genome shotgun (WGS) entry which is preliminary data.</text>
</comment>
<evidence type="ECO:0000256" key="12">
    <source>
        <dbReference type="ARBA" id="ARBA00023128"/>
    </source>
</evidence>
<dbReference type="EMBL" id="CAJDYZ010007029">
    <property type="protein sequence ID" value="CAD1473971.1"/>
    <property type="molecule type" value="Genomic_DNA"/>
</dbReference>
<keyword evidence="4" id="KW-0349">Heme</keyword>
<feature type="non-terminal residue" evidence="15">
    <location>
        <position position="1"/>
    </location>
</feature>
<dbReference type="Pfam" id="PF00032">
    <property type="entry name" value="Cytochrom_B_C"/>
    <property type="match status" value="2"/>
</dbReference>
<evidence type="ECO:0000256" key="11">
    <source>
        <dbReference type="ARBA" id="ARBA00023004"/>
    </source>
</evidence>
<evidence type="ECO:0000256" key="13">
    <source>
        <dbReference type="ARBA" id="ARBA00023136"/>
    </source>
</evidence>
<keyword evidence="3" id="KW-0813">Transport</keyword>
<keyword evidence="10" id="KW-1133">Transmembrane helix</keyword>
<dbReference type="Gene3D" id="1.10.287.980">
    <property type="entry name" value="plastocyanin oxidoreductase"/>
    <property type="match status" value="2"/>
</dbReference>
<dbReference type="GO" id="GO:0016491">
    <property type="term" value="F:oxidoreductase activity"/>
    <property type="evidence" value="ECO:0007669"/>
    <property type="project" value="UniProtKB-UniRule"/>
</dbReference>
<dbReference type="Proteomes" id="UP000752696">
    <property type="component" value="Unassembled WGS sequence"/>
</dbReference>
<feature type="domain" description="Cytochrome b/b6 C-terminal region profile" evidence="14">
    <location>
        <begin position="52"/>
        <end position="134"/>
    </location>
</feature>
<evidence type="ECO:0000313" key="15">
    <source>
        <dbReference type="EMBL" id="CAD1473971.1"/>
    </source>
</evidence>
<dbReference type="PANTHER" id="PTHR19271">
    <property type="entry name" value="CYTOCHROME B"/>
    <property type="match status" value="1"/>
</dbReference>
<evidence type="ECO:0000256" key="9">
    <source>
        <dbReference type="ARBA" id="ARBA00022982"/>
    </source>
</evidence>
<evidence type="ECO:0000256" key="3">
    <source>
        <dbReference type="ARBA" id="ARBA00022448"/>
    </source>
</evidence>
<evidence type="ECO:0000256" key="10">
    <source>
        <dbReference type="ARBA" id="ARBA00022989"/>
    </source>
</evidence>
<accession>A0A6V7H407</accession>
<dbReference type="SUPFAM" id="SSF81648">
    <property type="entry name" value="a domain/subunit of cytochrome bc1 complex (Ubiquinol-cytochrome c reductase)"/>
    <property type="match status" value="2"/>
</dbReference>
<dbReference type="AlphaFoldDB" id="A0A6V7H407"/>
<dbReference type="InterPro" id="IPR036150">
    <property type="entry name" value="Cyt_b/b6_C_sf"/>
</dbReference>
<evidence type="ECO:0000313" key="16">
    <source>
        <dbReference type="Proteomes" id="UP000752696"/>
    </source>
</evidence>
<dbReference type="GO" id="GO:0005743">
    <property type="term" value="C:mitochondrial inner membrane"/>
    <property type="evidence" value="ECO:0007669"/>
    <property type="project" value="UniProtKB-SubCell"/>
</dbReference>
<feature type="domain" description="Cytochrome b/b6 C-terminal region profile" evidence="14">
    <location>
        <begin position="1"/>
        <end position="50"/>
    </location>
</feature>
<proteinExistence type="predicted"/>
<evidence type="ECO:0000256" key="2">
    <source>
        <dbReference type="ARBA" id="ARBA00013531"/>
    </source>
</evidence>
<dbReference type="GO" id="GO:0008121">
    <property type="term" value="F:quinol-cytochrome-c reductase activity"/>
    <property type="evidence" value="ECO:0007669"/>
    <property type="project" value="TreeGrafter"/>
</dbReference>
<dbReference type="PANTHER" id="PTHR19271:SF16">
    <property type="entry name" value="CYTOCHROME B"/>
    <property type="match status" value="1"/>
</dbReference>
<dbReference type="InterPro" id="IPR005798">
    <property type="entry name" value="Cyt_b/b6_C"/>
</dbReference>
<reference evidence="15" key="1">
    <citation type="submission" date="2020-07" db="EMBL/GenBank/DDBJ databases">
        <authorList>
            <person name="Nazaruddin N."/>
        </authorList>
    </citation>
    <scope>NUCLEOTIDE SEQUENCE</scope>
</reference>
<dbReference type="GO" id="GO:0006122">
    <property type="term" value="P:mitochondrial electron transport, ubiquinol to cytochrome c"/>
    <property type="evidence" value="ECO:0007669"/>
    <property type="project" value="TreeGrafter"/>
</dbReference>
<keyword evidence="5" id="KW-0679">Respiratory chain</keyword>
<dbReference type="OrthoDB" id="7526385at2759"/>
<dbReference type="GO" id="GO:0046872">
    <property type="term" value="F:metal ion binding"/>
    <property type="evidence" value="ECO:0007669"/>
    <property type="project" value="UniProtKB-KW"/>
</dbReference>
<keyword evidence="11" id="KW-0408">Iron</keyword>
<keyword evidence="13" id="KW-0472">Membrane</keyword>
<name>A0A6V7H407_9HYME</name>
<keyword evidence="7" id="KW-0479">Metal-binding</keyword>
<keyword evidence="12" id="KW-0496">Mitochondrion</keyword>
<evidence type="ECO:0000256" key="7">
    <source>
        <dbReference type="ARBA" id="ARBA00022723"/>
    </source>
</evidence>
<sequence>NPYILKDPDNFKIANPIVTPTHIKPERHFLFAYSILRSIPNKLGENSYILRDPDNFKIANPIVTPTHIKPERHFLFAYSILRSIPNKLGESCQLTKVSLKVSSMARLCDLARYLVGRNNRKRKLEFLQTRGLFQ</sequence>
<evidence type="ECO:0000256" key="5">
    <source>
        <dbReference type="ARBA" id="ARBA00022660"/>
    </source>
</evidence>
<evidence type="ECO:0000256" key="1">
    <source>
        <dbReference type="ARBA" id="ARBA00004448"/>
    </source>
</evidence>
<keyword evidence="6" id="KW-0812">Transmembrane</keyword>